<evidence type="ECO:0000313" key="1">
    <source>
        <dbReference type="EMBL" id="PIK42668.1"/>
    </source>
</evidence>
<protein>
    <submittedName>
        <fullName evidence="1">Uncharacterized protein</fullName>
    </submittedName>
</protein>
<feature type="non-terminal residue" evidence="1">
    <location>
        <position position="121"/>
    </location>
</feature>
<dbReference type="Proteomes" id="UP000230750">
    <property type="component" value="Unassembled WGS sequence"/>
</dbReference>
<accession>A0A2G8K3U0</accession>
<name>A0A2G8K3U0_STIJA</name>
<organism evidence="1 2">
    <name type="scientific">Stichopus japonicus</name>
    <name type="common">Sea cucumber</name>
    <dbReference type="NCBI Taxonomy" id="307972"/>
    <lineage>
        <taxon>Eukaryota</taxon>
        <taxon>Metazoa</taxon>
        <taxon>Echinodermata</taxon>
        <taxon>Eleutherozoa</taxon>
        <taxon>Echinozoa</taxon>
        <taxon>Holothuroidea</taxon>
        <taxon>Aspidochirotacea</taxon>
        <taxon>Aspidochirotida</taxon>
        <taxon>Stichopodidae</taxon>
        <taxon>Apostichopus</taxon>
    </lineage>
</organism>
<keyword evidence="2" id="KW-1185">Reference proteome</keyword>
<evidence type="ECO:0000313" key="2">
    <source>
        <dbReference type="Proteomes" id="UP000230750"/>
    </source>
</evidence>
<comment type="caution">
    <text evidence="1">The sequence shown here is derived from an EMBL/GenBank/DDBJ whole genome shotgun (WGS) entry which is preliminary data.</text>
</comment>
<reference evidence="1 2" key="1">
    <citation type="journal article" date="2017" name="PLoS Biol.">
        <title>The sea cucumber genome provides insights into morphological evolution and visceral regeneration.</title>
        <authorList>
            <person name="Zhang X."/>
            <person name="Sun L."/>
            <person name="Yuan J."/>
            <person name="Sun Y."/>
            <person name="Gao Y."/>
            <person name="Zhang L."/>
            <person name="Li S."/>
            <person name="Dai H."/>
            <person name="Hamel J.F."/>
            <person name="Liu C."/>
            <person name="Yu Y."/>
            <person name="Liu S."/>
            <person name="Lin W."/>
            <person name="Guo K."/>
            <person name="Jin S."/>
            <person name="Xu P."/>
            <person name="Storey K.B."/>
            <person name="Huan P."/>
            <person name="Zhang T."/>
            <person name="Zhou Y."/>
            <person name="Zhang J."/>
            <person name="Lin C."/>
            <person name="Li X."/>
            <person name="Xing L."/>
            <person name="Huo D."/>
            <person name="Sun M."/>
            <person name="Wang L."/>
            <person name="Mercier A."/>
            <person name="Li F."/>
            <person name="Yang H."/>
            <person name="Xiang J."/>
        </authorList>
    </citation>
    <scope>NUCLEOTIDE SEQUENCE [LARGE SCALE GENOMIC DNA]</scope>
    <source>
        <strain evidence="1">Shaxun</strain>
        <tissue evidence="1">Muscle</tissue>
    </source>
</reference>
<gene>
    <name evidence="1" type="ORF">BSL78_20479</name>
</gene>
<proteinExistence type="predicted"/>
<dbReference type="AlphaFoldDB" id="A0A2G8K3U0"/>
<sequence>MAQAGPSQSTGRDTGTNPAEGFGLFKIDLADHLNVSTIQRLSILLGLKPGEIDSIKRSKTPGLEMVNLLDERGFITPTDIRDLLKMLRKLKLAGLAARIRSSFQTKTSQAKKKKKKKKDLE</sequence>
<dbReference type="EMBL" id="MRZV01000915">
    <property type="protein sequence ID" value="PIK42668.1"/>
    <property type="molecule type" value="Genomic_DNA"/>
</dbReference>